<name>A0A5C6YPR3_9FLAO</name>
<protein>
    <recommendedName>
        <fullName evidence="3">Peptidase M43 pregnancy-associated plasma-A domain-containing protein</fullName>
    </recommendedName>
</protein>
<dbReference type="RefSeq" id="WP_111815557.1">
    <property type="nucleotide sequence ID" value="NZ_CBCRZQ010000004.1"/>
</dbReference>
<dbReference type="Gene3D" id="3.40.390.10">
    <property type="entry name" value="Collagenase (Catalytic Domain)"/>
    <property type="match status" value="1"/>
</dbReference>
<dbReference type="SUPFAM" id="SSF55486">
    <property type="entry name" value="Metalloproteases ('zincins'), catalytic domain"/>
    <property type="match status" value="1"/>
</dbReference>
<organism evidence="1 2">
    <name type="scientific">Aequorivita lipolytica</name>
    <dbReference type="NCBI Taxonomy" id="153267"/>
    <lineage>
        <taxon>Bacteria</taxon>
        <taxon>Pseudomonadati</taxon>
        <taxon>Bacteroidota</taxon>
        <taxon>Flavobacteriia</taxon>
        <taxon>Flavobacteriales</taxon>
        <taxon>Flavobacteriaceae</taxon>
        <taxon>Aequorivita</taxon>
    </lineage>
</organism>
<dbReference type="GO" id="GO:0008237">
    <property type="term" value="F:metallopeptidase activity"/>
    <property type="evidence" value="ECO:0007669"/>
    <property type="project" value="InterPro"/>
</dbReference>
<sequence length="483" mass="54875">MNAQQEFICATPDGTAPSQPGAYSFADDIPTLENFTPVVFNVFFWGINDNNGYSAFPLTENTALSAVAKMNIEFNQFGIFFKYYGMDFIDSDQYYIVDRGAGELYGHASIFDYVRANNLRKTDAFNIYVPYSTLGFAGAAEERKRVNMVMNGFSIINSHTLLSHETGHCFNLKHTFVNWHDNACEHVTRDITNQHYNADKRGDSITDTAAMPDFKDEHYWELRDMGYTPEEADSLAIPYKYIDPVTFEYTGTGDDCLNPPVAYDIFPIDVKNIMSYSPAAPQYSKKFTTGQKIRMHEAILEDSYDEFGAATTTFATLYEPYKGSYPLYYPHPQPWPMPMFQPGFTYDFIECCCEYIQPAEYGDPNFSVEPGHVVKHVDKYLTLYNQIYHPNHSAIIIHEIDQAFGATSVQKCYDNYQTPPILGGKVIRFNDNILNANVTITQKDSTQITDPQLIPNLDNGLYKIETNYGNGVDEETVIYKTGN</sequence>
<evidence type="ECO:0000313" key="2">
    <source>
        <dbReference type="Proteomes" id="UP000321945"/>
    </source>
</evidence>
<reference evidence="1 2" key="1">
    <citation type="submission" date="2019-08" db="EMBL/GenBank/DDBJ databases">
        <title>Genome of Aequorivita lipolytica Y10-2 (type strain).</title>
        <authorList>
            <person name="Bowman J.P."/>
        </authorList>
    </citation>
    <scope>NUCLEOTIDE SEQUENCE [LARGE SCALE GENOMIC DNA]</scope>
    <source>
        <strain evidence="1 2">Y10-2</strain>
    </source>
</reference>
<evidence type="ECO:0008006" key="3">
    <source>
        <dbReference type="Google" id="ProtNLM"/>
    </source>
</evidence>
<dbReference type="EMBL" id="VORU01000004">
    <property type="protein sequence ID" value="TXD69459.1"/>
    <property type="molecule type" value="Genomic_DNA"/>
</dbReference>
<dbReference type="AlphaFoldDB" id="A0A5C6YPR3"/>
<dbReference type="InterPro" id="IPR024079">
    <property type="entry name" value="MetalloPept_cat_dom_sf"/>
</dbReference>
<evidence type="ECO:0000313" key="1">
    <source>
        <dbReference type="EMBL" id="TXD69459.1"/>
    </source>
</evidence>
<accession>A0A5C6YPR3</accession>
<keyword evidence="2" id="KW-1185">Reference proteome</keyword>
<gene>
    <name evidence="1" type="ORF">ESV24_06370</name>
</gene>
<dbReference type="OrthoDB" id="6278496at2"/>
<comment type="caution">
    <text evidence="1">The sequence shown here is derived from an EMBL/GenBank/DDBJ whole genome shotgun (WGS) entry which is preliminary data.</text>
</comment>
<dbReference type="Proteomes" id="UP000321945">
    <property type="component" value="Unassembled WGS sequence"/>
</dbReference>
<proteinExistence type="predicted"/>